<dbReference type="GO" id="GO:0005791">
    <property type="term" value="C:rough endoplasmic reticulum"/>
    <property type="evidence" value="ECO:0007669"/>
    <property type="project" value="TreeGrafter"/>
</dbReference>
<dbReference type="PANTHER" id="PTHR24264">
    <property type="entry name" value="TRYPSIN-RELATED"/>
    <property type="match status" value="1"/>
</dbReference>
<dbReference type="CDD" id="cd00190">
    <property type="entry name" value="Tryp_SPc"/>
    <property type="match status" value="1"/>
</dbReference>
<dbReference type="InterPro" id="IPR001254">
    <property type="entry name" value="Trypsin_dom"/>
</dbReference>
<evidence type="ECO:0000313" key="7">
    <source>
        <dbReference type="Proteomes" id="UP000515204"/>
    </source>
</evidence>
<dbReference type="Pfam" id="PF00089">
    <property type="entry name" value="Trypsin"/>
    <property type="match status" value="1"/>
</dbReference>
<keyword evidence="3" id="KW-0720">Serine protease</keyword>
<keyword evidence="2" id="KW-0378">Hydrolase</keyword>
<dbReference type="FunFam" id="2.40.10.10:FF:000002">
    <property type="entry name" value="Transmembrane protease serine"/>
    <property type="match status" value="1"/>
</dbReference>
<evidence type="ECO:0000256" key="5">
    <source>
        <dbReference type="ARBA" id="ARBA00024195"/>
    </source>
</evidence>
<keyword evidence="4" id="KW-1015">Disulfide bond</keyword>
<dbReference type="AlphaFoldDB" id="A0A6P3XE43"/>
<evidence type="ECO:0000256" key="1">
    <source>
        <dbReference type="ARBA" id="ARBA00022670"/>
    </source>
</evidence>
<dbReference type="KEGG" id="dqu:106745556"/>
<comment type="similarity">
    <text evidence="5">Belongs to the peptidase S1 family. CLIP subfamily.</text>
</comment>
<dbReference type="GeneID" id="106745556"/>
<evidence type="ECO:0000256" key="3">
    <source>
        <dbReference type="ARBA" id="ARBA00022825"/>
    </source>
</evidence>
<evidence type="ECO:0000313" key="8">
    <source>
        <dbReference type="RefSeq" id="XP_014476741.1"/>
    </source>
</evidence>
<feature type="domain" description="Peptidase S1" evidence="6">
    <location>
        <begin position="1"/>
        <end position="206"/>
    </location>
</feature>
<dbReference type="GO" id="GO:0004252">
    <property type="term" value="F:serine-type endopeptidase activity"/>
    <property type="evidence" value="ECO:0007669"/>
    <property type="project" value="InterPro"/>
</dbReference>
<dbReference type="Gene3D" id="2.40.10.10">
    <property type="entry name" value="Trypsin-like serine proteases"/>
    <property type="match status" value="1"/>
</dbReference>
<dbReference type="InterPro" id="IPR009003">
    <property type="entry name" value="Peptidase_S1_PA"/>
</dbReference>
<protein>
    <submittedName>
        <fullName evidence="8">Trypsin-2-like</fullName>
    </submittedName>
</protein>
<keyword evidence="7" id="KW-1185">Reference proteome</keyword>
<dbReference type="InterPro" id="IPR033116">
    <property type="entry name" value="TRYPSIN_SER"/>
</dbReference>
<dbReference type="PANTHER" id="PTHR24264:SF46">
    <property type="entry name" value="COAGULATION FACTOR XII"/>
    <property type="match status" value="1"/>
</dbReference>
<dbReference type="RefSeq" id="XP_014476741.1">
    <property type="nucleotide sequence ID" value="XM_014621255.1"/>
</dbReference>
<sequence length="234" mass="26702">MNMINLSLFKRWSPGGTWRPDNPRRYYVIAGTHYVYLPSWGSMQMEFIDKTLPHAKFRLLDLQHDIGLFRLRRPFHTNLYIQYVVLPVKYIANLQDMYTEHCIAAGWGRHIPDSNRGSGTYLRHVRVPLISAMKCPMPNINIETQVCAGLLEGGRDACKGDSGGPLICNGTQVGIISWGEGCALPNSPGVYSRVDFYLDWLNETIQRNGVSKYSFRPVASIAFALYWLYLFLMC</sequence>
<dbReference type="PROSITE" id="PS50240">
    <property type="entry name" value="TRYPSIN_DOM"/>
    <property type="match status" value="1"/>
</dbReference>
<dbReference type="PROSITE" id="PS00135">
    <property type="entry name" value="TRYPSIN_SER"/>
    <property type="match status" value="1"/>
</dbReference>
<dbReference type="InterPro" id="IPR043504">
    <property type="entry name" value="Peptidase_S1_PA_chymotrypsin"/>
</dbReference>
<dbReference type="InterPro" id="IPR001314">
    <property type="entry name" value="Peptidase_S1A"/>
</dbReference>
<proteinExistence type="inferred from homology"/>
<dbReference type="GO" id="GO:0031638">
    <property type="term" value="P:zymogen activation"/>
    <property type="evidence" value="ECO:0007669"/>
    <property type="project" value="TreeGrafter"/>
</dbReference>
<dbReference type="SMART" id="SM00020">
    <property type="entry name" value="Tryp_SPc"/>
    <property type="match status" value="1"/>
</dbReference>
<dbReference type="GO" id="GO:0005615">
    <property type="term" value="C:extracellular space"/>
    <property type="evidence" value="ECO:0007669"/>
    <property type="project" value="TreeGrafter"/>
</dbReference>
<dbReference type="InterPro" id="IPR050127">
    <property type="entry name" value="Serine_Proteases_S1"/>
</dbReference>
<organism evidence="7 8">
    <name type="scientific">Dinoponera quadriceps</name>
    <name type="common">South American ant</name>
    <dbReference type="NCBI Taxonomy" id="609295"/>
    <lineage>
        <taxon>Eukaryota</taxon>
        <taxon>Metazoa</taxon>
        <taxon>Ecdysozoa</taxon>
        <taxon>Arthropoda</taxon>
        <taxon>Hexapoda</taxon>
        <taxon>Insecta</taxon>
        <taxon>Pterygota</taxon>
        <taxon>Neoptera</taxon>
        <taxon>Endopterygota</taxon>
        <taxon>Hymenoptera</taxon>
        <taxon>Apocrita</taxon>
        <taxon>Aculeata</taxon>
        <taxon>Formicoidea</taxon>
        <taxon>Formicidae</taxon>
        <taxon>Ponerinae</taxon>
        <taxon>Ponerini</taxon>
        <taxon>Dinoponera</taxon>
    </lineage>
</organism>
<dbReference type="Proteomes" id="UP000515204">
    <property type="component" value="Unplaced"/>
</dbReference>
<evidence type="ECO:0000256" key="4">
    <source>
        <dbReference type="ARBA" id="ARBA00023157"/>
    </source>
</evidence>
<dbReference type="SUPFAM" id="SSF50494">
    <property type="entry name" value="Trypsin-like serine proteases"/>
    <property type="match status" value="1"/>
</dbReference>
<keyword evidence="1" id="KW-0645">Protease</keyword>
<dbReference type="PRINTS" id="PR00722">
    <property type="entry name" value="CHYMOTRYPSIN"/>
</dbReference>
<gene>
    <name evidence="8" type="primary">LOC106745556</name>
</gene>
<dbReference type="OrthoDB" id="10002959at2759"/>
<evidence type="ECO:0000259" key="6">
    <source>
        <dbReference type="PROSITE" id="PS50240"/>
    </source>
</evidence>
<name>A0A6P3XE43_DINQU</name>
<reference evidence="8" key="1">
    <citation type="submission" date="2025-08" db="UniProtKB">
        <authorList>
            <consortium name="RefSeq"/>
        </authorList>
    </citation>
    <scope>IDENTIFICATION</scope>
</reference>
<accession>A0A6P3XE43</accession>
<evidence type="ECO:0000256" key="2">
    <source>
        <dbReference type="ARBA" id="ARBA00022801"/>
    </source>
</evidence>